<evidence type="ECO:0000256" key="3">
    <source>
        <dbReference type="ARBA" id="ARBA00022827"/>
    </source>
</evidence>
<dbReference type="Pfam" id="PF01565">
    <property type="entry name" value="FAD_binding_4"/>
    <property type="match status" value="1"/>
</dbReference>
<dbReference type="SUPFAM" id="SSF56176">
    <property type="entry name" value="FAD-binding/transporter-associated domain-like"/>
    <property type="match status" value="1"/>
</dbReference>
<dbReference type="SUPFAM" id="SSF55103">
    <property type="entry name" value="FAD-linked oxidases, C-terminal domain"/>
    <property type="match status" value="1"/>
</dbReference>
<dbReference type="EMBL" id="CP059319">
    <property type="protein sequence ID" value="QTH20173.1"/>
    <property type="molecule type" value="Genomic_DNA"/>
</dbReference>
<keyword evidence="3" id="KW-0274">FAD</keyword>
<proteinExistence type="inferred from homology"/>
<sequence>MATMATGTGGTGSDATILGELEDIVGATHLLTDPADRAFFSADLSFRPTKTAEAVIQPANVEELAAAVGAATRAGLNVVARGGGMSYTSGYTPEKDATLLVDMRRMNRILEINTDDMYVVVECGCTWKDLYEALAPHGVRTPYWGPLSGMYATVGGALSQNSLFHGSGTMGTAAESVVGLKVVMADGSLLTTGSWAHKNSKPFWRHFGPDVTGLFTADTGAMGVKAVASLRLVTTPQHTGYLSYKFDSLAAMLAAQVRIARLGIASECYGFDPYYNAGFEKQGITFEEGLSLVGKIARKGGLKGLKRAAQVALGGRKILKDVPYSLHMTLDGLTATVAAEHTDLAAEICAEEGGAEMVNTIPTVFRNAPFGGVRTILLGSEGEVWIPVHGYFPLSRAIAAAEATEKFLAERKPLMEKCGIKTSYLTCFSGPEFVIEPSFYWRDELGAFRLSLIEPEFAEKWKDISADEARRAVALGLRDELRDLFDGLGGLHLQIGKYYPFMDIMNNEALPRLLEGVKTVVDPERRINPGALGLR</sequence>
<keyword evidence="2" id="KW-0285">Flavoprotein</keyword>
<dbReference type="InterPro" id="IPR006094">
    <property type="entry name" value="Oxid_FAD_bind_N"/>
</dbReference>
<name>A0A975HCE5_9SPHN</name>
<evidence type="ECO:0000313" key="5">
    <source>
        <dbReference type="EMBL" id="QTH20173.1"/>
    </source>
</evidence>
<evidence type="ECO:0000256" key="2">
    <source>
        <dbReference type="ARBA" id="ARBA00022630"/>
    </source>
</evidence>
<dbReference type="InterPro" id="IPR016169">
    <property type="entry name" value="FAD-bd_PCMH_sub2"/>
</dbReference>
<dbReference type="GO" id="GO:0071949">
    <property type="term" value="F:FAD binding"/>
    <property type="evidence" value="ECO:0007669"/>
    <property type="project" value="InterPro"/>
</dbReference>
<dbReference type="InterPro" id="IPR036318">
    <property type="entry name" value="FAD-bd_PCMH-like_sf"/>
</dbReference>
<accession>A0A975HCE5</accession>
<reference evidence="5" key="2">
    <citation type="submission" date="2021-04" db="EMBL/GenBank/DDBJ databases">
        <title>Isolation and genomic analysis of the ibuprofen-degrading bacterium Sphingomonas strain MPO218.</title>
        <authorList>
            <person name="Aulestia M."/>
            <person name="Flores A."/>
            <person name="Mangas E.L."/>
            <person name="Perez-Pulido A.J."/>
            <person name="Santero E."/>
            <person name="Camacho E.M."/>
        </authorList>
    </citation>
    <scope>NUCLEOTIDE SEQUENCE</scope>
    <source>
        <strain evidence="5">MPO218</strain>
    </source>
</reference>
<dbReference type="GO" id="GO:1903457">
    <property type="term" value="P:lactate catabolic process"/>
    <property type="evidence" value="ECO:0007669"/>
    <property type="project" value="TreeGrafter"/>
</dbReference>
<dbReference type="PANTHER" id="PTHR11748">
    <property type="entry name" value="D-LACTATE DEHYDROGENASE"/>
    <property type="match status" value="1"/>
</dbReference>
<evidence type="ECO:0000313" key="6">
    <source>
        <dbReference type="Proteomes" id="UP000664914"/>
    </source>
</evidence>
<reference evidence="5" key="1">
    <citation type="submission" date="2020-07" db="EMBL/GenBank/DDBJ databases">
        <authorList>
            <person name="Camacho E."/>
        </authorList>
    </citation>
    <scope>NUCLEOTIDE SEQUENCE</scope>
    <source>
        <strain evidence="5">MPO218</strain>
    </source>
</reference>
<evidence type="ECO:0000259" key="4">
    <source>
        <dbReference type="PROSITE" id="PS51387"/>
    </source>
</evidence>
<protein>
    <submittedName>
        <fullName evidence="5">FAD-binding oxidoreductase</fullName>
    </submittedName>
</protein>
<dbReference type="PANTHER" id="PTHR11748:SF111">
    <property type="entry name" value="D-LACTATE DEHYDROGENASE, MITOCHONDRIAL-RELATED"/>
    <property type="match status" value="1"/>
</dbReference>
<dbReference type="InterPro" id="IPR016164">
    <property type="entry name" value="FAD-linked_Oxase-like_C"/>
</dbReference>
<dbReference type="Proteomes" id="UP000664914">
    <property type="component" value="Chromosome"/>
</dbReference>
<comment type="similarity">
    <text evidence="1">Belongs to the FAD-binding oxidoreductase/transferase type 4 family.</text>
</comment>
<dbReference type="RefSeq" id="WP_208632007.1">
    <property type="nucleotide sequence ID" value="NZ_CP059319.1"/>
</dbReference>
<feature type="domain" description="FAD-binding PCMH-type" evidence="4">
    <location>
        <begin position="47"/>
        <end position="235"/>
    </location>
</feature>
<evidence type="ECO:0000256" key="1">
    <source>
        <dbReference type="ARBA" id="ARBA00008000"/>
    </source>
</evidence>
<dbReference type="GO" id="GO:0004458">
    <property type="term" value="F:D-lactate dehydrogenase (cytochrome) activity"/>
    <property type="evidence" value="ECO:0007669"/>
    <property type="project" value="TreeGrafter"/>
</dbReference>
<organism evidence="5 6">
    <name type="scientific">Rhizorhabdus wittichii</name>
    <dbReference type="NCBI Taxonomy" id="160791"/>
    <lineage>
        <taxon>Bacteria</taxon>
        <taxon>Pseudomonadati</taxon>
        <taxon>Pseudomonadota</taxon>
        <taxon>Alphaproteobacteria</taxon>
        <taxon>Sphingomonadales</taxon>
        <taxon>Sphingomonadaceae</taxon>
        <taxon>Rhizorhabdus</taxon>
    </lineage>
</organism>
<gene>
    <name evidence="5" type="ORF">HRJ34_17650</name>
</gene>
<dbReference type="GO" id="GO:0008720">
    <property type="term" value="F:D-lactate dehydrogenase (NAD+) activity"/>
    <property type="evidence" value="ECO:0007669"/>
    <property type="project" value="TreeGrafter"/>
</dbReference>
<dbReference type="AlphaFoldDB" id="A0A975HCE5"/>
<dbReference type="InterPro" id="IPR016166">
    <property type="entry name" value="FAD-bd_PCMH"/>
</dbReference>
<dbReference type="Gene3D" id="3.30.465.10">
    <property type="match status" value="1"/>
</dbReference>
<dbReference type="PROSITE" id="PS51387">
    <property type="entry name" value="FAD_PCMH"/>
    <property type="match status" value="1"/>
</dbReference>